<feature type="region of interest" description="Disordered" evidence="1">
    <location>
        <begin position="52"/>
        <end position="83"/>
    </location>
</feature>
<proteinExistence type="predicted"/>
<dbReference type="GO" id="GO:0005829">
    <property type="term" value="C:cytosol"/>
    <property type="evidence" value="ECO:0007669"/>
    <property type="project" value="TreeGrafter"/>
</dbReference>
<feature type="domain" description="A-kinase anchor protein 7-like phosphoesterase" evidence="2">
    <location>
        <begin position="82"/>
        <end position="173"/>
    </location>
</feature>
<dbReference type="Pfam" id="PF10469">
    <property type="entry name" value="AKAP7_NLS"/>
    <property type="match status" value="1"/>
</dbReference>
<dbReference type="Gene3D" id="3.90.1140.10">
    <property type="entry name" value="Cyclic phosphodiesterase"/>
    <property type="match status" value="1"/>
</dbReference>
<accession>A0A0D2K6F8</accession>
<dbReference type="EMBL" id="KK106309">
    <property type="protein sequence ID" value="KIY91768.1"/>
    <property type="molecule type" value="Genomic_DNA"/>
</dbReference>
<evidence type="ECO:0000259" key="2">
    <source>
        <dbReference type="Pfam" id="PF10469"/>
    </source>
</evidence>
<evidence type="ECO:0000313" key="3">
    <source>
        <dbReference type="EMBL" id="KIY91768.1"/>
    </source>
</evidence>
<dbReference type="GeneID" id="25733931"/>
<dbReference type="AlphaFoldDB" id="A0A0D2K6F8"/>
<organism evidence="3 4">
    <name type="scientific">Monoraphidium neglectum</name>
    <dbReference type="NCBI Taxonomy" id="145388"/>
    <lineage>
        <taxon>Eukaryota</taxon>
        <taxon>Viridiplantae</taxon>
        <taxon>Chlorophyta</taxon>
        <taxon>core chlorophytes</taxon>
        <taxon>Chlorophyceae</taxon>
        <taxon>CS clade</taxon>
        <taxon>Sphaeropleales</taxon>
        <taxon>Selenastraceae</taxon>
        <taxon>Monoraphidium</taxon>
    </lineage>
</organism>
<dbReference type="InterPro" id="IPR052641">
    <property type="entry name" value="AKAP7_isoform_gamma"/>
</dbReference>
<dbReference type="PANTHER" id="PTHR15934:SF2">
    <property type="entry name" value="A-KINASE ANCHOR PROTEIN 7-LIKE PHOSPHOESTERASE DOMAIN-CONTAINING PROTEIN"/>
    <property type="match status" value="1"/>
</dbReference>
<sequence length="212" mass="21424">MMAAVDLVREQQQGDLAACTVQAESTAPGAGAADAVPLAAGAVARGAPLAAAAEAPARGPGPSGRGAKRPAGEPRPPPPPRPTHFLAVQTASPQSTACIHSIQSTLSQSGPDFADCCVDAAGAHVTLLVMDLSGEGRLAAAGEALQGLGARLAHDGLLGPLQLQLLGLGHFRRQVHGGHARTRARVLAAGRDANRASQPLSAQRLALRPRSR</sequence>
<dbReference type="KEGG" id="mng:MNEG_16195"/>
<gene>
    <name evidence="3" type="ORF">MNEG_16195</name>
</gene>
<keyword evidence="4" id="KW-1185">Reference proteome</keyword>
<protein>
    <recommendedName>
        <fullName evidence="2">A-kinase anchor protein 7-like phosphoesterase domain-containing protein</fullName>
    </recommendedName>
</protein>
<reference evidence="3 4" key="1">
    <citation type="journal article" date="2013" name="BMC Genomics">
        <title>Reconstruction of the lipid metabolism for the microalga Monoraphidium neglectum from its genome sequence reveals characteristics suitable for biofuel production.</title>
        <authorList>
            <person name="Bogen C."/>
            <person name="Al-Dilaimi A."/>
            <person name="Albersmeier A."/>
            <person name="Wichmann J."/>
            <person name="Grundmann M."/>
            <person name="Rupp O."/>
            <person name="Lauersen K.J."/>
            <person name="Blifernez-Klassen O."/>
            <person name="Kalinowski J."/>
            <person name="Goesmann A."/>
            <person name="Mussgnug J.H."/>
            <person name="Kruse O."/>
        </authorList>
    </citation>
    <scope>NUCLEOTIDE SEQUENCE [LARGE SCALE GENOMIC DNA]</scope>
    <source>
        <strain evidence="3 4">SAG 48.87</strain>
    </source>
</reference>
<evidence type="ECO:0000313" key="4">
    <source>
        <dbReference type="Proteomes" id="UP000054498"/>
    </source>
</evidence>
<dbReference type="PANTHER" id="PTHR15934">
    <property type="entry name" value="RNA 2',3'-CYCLIC PHOSPHODIESTERASE"/>
    <property type="match status" value="1"/>
</dbReference>
<dbReference type="RefSeq" id="XP_013890788.1">
    <property type="nucleotide sequence ID" value="XM_014035334.1"/>
</dbReference>
<name>A0A0D2K6F8_9CHLO</name>
<dbReference type="GO" id="GO:0010738">
    <property type="term" value="P:regulation of protein kinase A signaling"/>
    <property type="evidence" value="ECO:0007669"/>
    <property type="project" value="TreeGrafter"/>
</dbReference>
<feature type="compositionally biased region" description="Pro residues" evidence="1">
    <location>
        <begin position="73"/>
        <end position="82"/>
    </location>
</feature>
<dbReference type="InterPro" id="IPR019510">
    <property type="entry name" value="AKAP7-like_phosphoesterase"/>
</dbReference>
<feature type="region of interest" description="Disordered" evidence="1">
    <location>
        <begin position="192"/>
        <end position="212"/>
    </location>
</feature>
<evidence type="ECO:0000256" key="1">
    <source>
        <dbReference type="SAM" id="MobiDB-lite"/>
    </source>
</evidence>
<dbReference type="Proteomes" id="UP000054498">
    <property type="component" value="Unassembled WGS sequence"/>
</dbReference>
<dbReference type="GO" id="GO:0034237">
    <property type="term" value="F:protein kinase A regulatory subunit binding"/>
    <property type="evidence" value="ECO:0007669"/>
    <property type="project" value="TreeGrafter"/>
</dbReference>
<dbReference type="STRING" id="145388.A0A0D2K6F8"/>